<proteinExistence type="predicted"/>
<dbReference type="Proteomes" id="UP000000556">
    <property type="component" value="Chromosome"/>
</dbReference>
<dbReference type="AlphaFoldDB" id="A0A140FWK9"/>
<feature type="region of interest" description="Disordered" evidence="1">
    <location>
        <begin position="43"/>
        <end position="67"/>
    </location>
</feature>
<feature type="compositionally biased region" description="Polar residues" evidence="1">
    <location>
        <begin position="51"/>
        <end position="60"/>
    </location>
</feature>
<sequence>MASLPLIRGPGKGLRGALLPPQEAPRVYTAHKAVRRDCDCNEEVVPRDGSASPQYWQSRRTAARQPRADLPEHTFAWSAHPSPSSLRVRRRIPANRTAARHLICSEHQHN</sequence>
<evidence type="ECO:0000313" key="2">
    <source>
        <dbReference type="EMBL" id="AMM02992.1"/>
    </source>
</evidence>
<dbReference type="STRING" id="160488.PP_5659"/>
<reference evidence="2 3" key="1">
    <citation type="journal article" date="2002" name="Environ. Microbiol.">
        <title>Complete genome sequence and comparative analysis of the metabolically versatile Pseudomonas putida KT2440.</title>
        <authorList>
            <person name="Nelson K.E."/>
            <person name="Weinel C."/>
            <person name="Paulsen I.T."/>
            <person name="Dodson R.J."/>
            <person name="Hilbert H."/>
            <person name="Martins dos Santos V.A."/>
            <person name="Fouts D.E."/>
            <person name="Gill S.R."/>
            <person name="Pop M."/>
            <person name="Holmes M."/>
            <person name="Brinkac L."/>
            <person name="Beanan M."/>
            <person name="DeBoy R.T."/>
            <person name="Daugherty S."/>
            <person name="Kolonay J."/>
            <person name="Madupu R."/>
            <person name="Nelson W."/>
            <person name="White O."/>
            <person name="Peterson J."/>
            <person name="Khouri H."/>
            <person name="Hance I."/>
            <person name="Chris Lee P."/>
            <person name="Holtzapple E."/>
            <person name="Scanlan D."/>
            <person name="Tran K."/>
            <person name="Moazzez A."/>
            <person name="Utterback T."/>
            <person name="Rizzo M."/>
            <person name="Lee K."/>
            <person name="Kosack D."/>
            <person name="Moestl D."/>
            <person name="Wedler H."/>
            <person name="Lauber J."/>
            <person name="Stjepandic D."/>
            <person name="Hoheisel J."/>
            <person name="Straetz M."/>
            <person name="Heim S."/>
            <person name="Kiewitz C."/>
            <person name="Eisen J.A."/>
            <person name="Timmis K.N."/>
            <person name="Dusterhoft A."/>
            <person name="Tummler B."/>
            <person name="Fraser C.M."/>
        </authorList>
    </citation>
    <scope>NUCLEOTIDE SEQUENCE [LARGE SCALE GENOMIC DNA]</scope>
    <source>
        <strain evidence="3">ATCC 47054 / DSM 6125 / CFBP 8728 / NCIMB 11950 / KT2440</strain>
    </source>
</reference>
<dbReference type="BioCyc" id="PPUT160488:G1G01-4383-MONOMER"/>
<evidence type="ECO:0000256" key="1">
    <source>
        <dbReference type="SAM" id="MobiDB-lite"/>
    </source>
</evidence>
<keyword evidence="3" id="KW-1185">Reference proteome</keyword>
<accession>A0A140FWK9</accession>
<dbReference type="EMBL" id="AE015451">
    <property type="protein sequence ID" value="AMM02992.1"/>
    <property type="molecule type" value="Genomic_DNA"/>
</dbReference>
<organism evidence="2 3">
    <name type="scientific">Pseudomonas putida (strain ATCC 47054 / DSM 6125 / CFBP 8728 / NCIMB 11950 / KT2440)</name>
    <dbReference type="NCBI Taxonomy" id="160488"/>
    <lineage>
        <taxon>Bacteria</taxon>
        <taxon>Pseudomonadati</taxon>
        <taxon>Pseudomonadota</taxon>
        <taxon>Gammaproteobacteria</taxon>
        <taxon>Pseudomonadales</taxon>
        <taxon>Pseudomonadaceae</taxon>
        <taxon>Pseudomonas</taxon>
    </lineage>
</organism>
<reference evidence="2 3" key="2">
    <citation type="journal article" date="2016" name="Environ. Microbiol.">
        <title>The revisited genome of Pseudomonas putida KT2440 enlightens its value as a robust metabolic chassis.</title>
        <authorList>
            <person name="Belda E."/>
            <person name="van Heck R.G."/>
            <person name="Lopez-Sanchez M.J."/>
            <person name="Cruveiller S."/>
            <person name="Barbe V."/>
            <person name="Fraser C."/>
            <person name="Klenk H.P."/>
            <person name="Petersen J."/>
            <person name="Morgat A."/>
            <person name="Nikel P.I."/>
            <person name="Vallenet D."/>
            <person name="Rouy Z."/>
            <person name="Sekowska A."/>
            <person name="Martins Dos Santos V.A."/>
            <person name="de Lorenzo V."/>
            <person name="Danchin A."/>
            <person name="Medigue C."/>
        </authorList>
    </citation>
    <scope>NUCLEOTIDE SEQUENCE [LARGE SCALE GENOMIC DNA]</scope>
    <source>
        <strain evidence="3">ATCC 47054 / DSM 6125 / CFBP 8728 / NCIMB 11950 / KT2440</strain>
    </source>
</reference>
<evidence type="ECO:0000313" key="3">
    <source>
        <dbReference type="Proteomes" id="UP000000556"/>
    </source>
</evidence>
<dbReference type="KEGG" id="ppu:PP_5659"/>
<protein>
    <submittedName>
        <fullName evidence="2">Uncharacterized protein</fullName>
    </submittedName>
</protein>
<name>A0A140FWK9_PSEPK</name>
<gene>
    <name evidence="2" type="ordered locus">PP_5659</name>
</gene>